<gene>
    <name evidence="2" type="ORF">MM817_01828</name>
</gene>
<proteinExistence type="predicted"/>
<dbReference type="PANTHER" id="PTHR33121">
    <property type="entry name" value="CYCLIC DI-GMP PHOSPHODIESTERASE PDEF"/>
    <property type="match status" value="1"/>
</dbReference>
<evidence type="ECO:0000313" key="3">
    <source>
        <dbReference type="Proteomes" id="UP001139263"/>
    </source>
</evidence>
<accession>A0A9X1VA58</accession>
<feature type="domain" description="EAL" evidence="1">
    <location>
        <begin position="93"/>
        <end position="346"/>
    </location>
</feature>
<sequence length="346" mass="40746">MTCGSCVVSQEGFYIHVSNDERIDSLRHDMRREMDIQVYESDAFFIARHLFFADFDYWKERFKVYLWEIQHAEILPNGRLVIGDRIDVSELERQSSLLWIRDIIYHDRLRMMYQPIVQVKKRQIELLGHEFLVRGLTENGETIPAYTLFEAAKSQDQIFQLDKACRLAAIQAAQKAPSDSLFFINFIPTAIYDPEHCLQTTVAAIEKTSLQPEQFIFEVVETEKVEDVDHLKRILQFYRKKGFRYALDDVGQGYHPLDAILDLHPDIVKLDRAFVSHVDEEIDKQQVAIRLAELAKEMNITILAEGIERQEEGLWLEQHGYQWQQGYFYGRPNHSFKKKGEYNEYL</sequence>
<dbReference type="Proteomes" id="UP001139263">
    <property type="component" value="Unassembled WGS sequence"/>
</dbReference>
<dbReference type="PANTHER" id="PTHR33121:SF15">
    <property type="entry name" value="BLUE LIGHT- AND TEMPERATURE-REGULATED ANTIREPRESSOR BLUF"/>
    <property type="match status" value="1"/>
</dbReference>
<dbReference type="SMART" id="SM00052">
    <property type="entry name" value="EAL"/>
    <property type="match status" value="1"/>
</dbReference>
<dbReference type="AlphaFoldDB" id="A0A9X1VA58"/>
<dbReference type="Gene3D" id="3.20.20.450">
    <property type="entry name" value="EAL domain"/>
    <property type="match status" value="1"/>
</dbReference>
<dbReference type="Pfam" id="PF00563">
    <property type="entry name" value="EAL"/>
    <property type="match status" value="1"/>
</dbReference>
<dbReference type="InterPro" id="IPR050706">
    <property type="entry name" value="Cyclic-di-GMP_PDE-like"/>
</dbReference>
<dbReference type="EMBL" id="JALBUF010000005">
    <property type="protein sequence ID" value="MCI0183545.1"/>
    <property type="molecule type" value="Genomic_DNA"/>
</dbReference>
<protein>
    <recommendedName>
        <fullName evidence="1">EAL domain-containing protein</fullName>
    </recommendedName>
</protein>
<name>A0A9X1VA58_9BACL</name>
<keyword evidence="3" id="KW-1185">Reference proteome</keyword>
<dbReference type="PROSITE" id="PS50883">
    <property type="entry name" value="EAL"/>
    <property type="match status" value="1"/>
</dbReference>
<dbReference type="InterPro" id="IPR035919">
    <property type="entry name" value="EAL_sf"/>
</dbReference>
<dbReference type="InterPro" id="IPR001633">
    <property type="entry name" value="EAL_dom"/>
</dbReference>
<evidence type="ECO:0000313" key="2">
    <source>
        <dbReference type="EMBL" id="MCI0183545.1"/>
    </source>
</evidence>
<organism evidence="2 3">
    <name type="scientific">Sulfoacidibacillus ferrooxidans</name>
    <dbReference type="NCBI Taxonomy" id="2005001"/>
    <lineage>
        <taxon>Bacteria</taxon>
        <taxon>Bacillati</taxon>
        <taxon>Bacillota</taxon>
        <taxon>Bacilli</taxon>
        <taxon>Bacillales</taxon>
        <taxon>Alicyclobacillaceae</taxon>
        <taxon>Sulfoacidibacillus</taxon>
    </lineage>
</organism>
<dbReference type="SUPFAM" id="SSF141868">
    <property type="entry name" value="EAL domain-like"/>
    <property type="match status" value="1"/>
</dbReference>
<reference evidence="2" key="1">
    <citation type="submission" date="2022-03" db="EMBL/GenBank/DDBJ databases">
        <title>Draft Genome Sequence of Firmicute Strain S0AB, a Heterotrophic Iron/Sulfur-Oxidizing Extreme Acidophile.</title>
        <authorList>
            <person name="Vergara E."/>
            <person name="Pakostova E."/>
            <person name="Johnson D.B."/>
            <person name="Holmes D.S."/>
        </authorList>
    </citation>
    <scope>NUCLEOTIDE SEQUENCE</scope>
    <source>
        <strain evidence="2">S0AB</strain>
    </source>
</reference>
<dbReference type="GO" id="GO:0071111">
    <property type="term" value="F:cyclic-guanylate-specific phosphodiesterase activity"/>
    <property type="evidence" value="ECO:0007669"/>
    <property type="project" value="InterPro"/>
</dbReference>
<dbReference type="CDD" id="cd01948">
    <property type="entry name" value="EAL"/>
    <property type="match status" value="1"/>
</dbReference>
<evidence type="ECO:0000259" key="1">
    <source>
        <dbReference type="PROSITE" id="PS50883"/>
    </source>
</evidence>
<comment type="caution">
    <text evidence="2">The sequence shown here is derived from an EMBL/GenBank/DDBJ whole genome shotgun (WGS) entry which is preliminary data.</text>
</comment>